<evidence type="ECO:0000256" key="3">
    <source>
        <dbReference type="SAM" id="Phobius"/>
    </source>
</evidence>
<dbReference type="Pfam" id="PF00226">
    <property type="entry name" value="DnaJ"/>
    <property type="match status" value="1"/>
</dbReference>
<dbReference type="Proteomes" id="UP000198304">
    <property type="component" value="Unassembled WGS sequence"/>
</dbReference>
<dbReference type="RefSeq" id="WP_089282826.1">
    <property type="nucleotide sequence ID" value="NZ_FZOJ01000008.1"/>
</dbReference>
<keyword evidence="6" id="KW-1185">Reference proteome</keyword>
<dbReference type="GO" id="GO:0005737">
    <property type="term" value="C:cytoplasm"/>
    <property type="evidence" value="ECO:0007669"/>
    <property type="project" value="TreeGrafter"/>
</dbReference>
<dbReference type="AlphaFoldDB" id="A0A239DVD5"/>
<dbReference type="PANTHER" id="PTHR43096:SF10">
    <property type="entry name" value="CHAPERONE PROTEIN DNAJ A6, CHLOROPLASTIC"/>
    <property type="match status" value="1"/>
</dbReference>
<dbReference type="GO" id="GO:0042026">
    <property type="term" value="P:protein refolding"/>
    <property type="evidence" value="ECO:0007669"/>
    <property type="project" value="TreeGrafter"/>
</dbReference>
<gene>
    <name evidence="5" type="ORF">SAMN05446037_1008154</name>
</gene>
<dbReference type="PRINTS" id="PR00625">
    <property type="entry name" value="JDOMAIN"/>
</dbReference>
<dbReference type="InterPro" id="IPR001623">
    <property type="entry name" value="DnaJ_domain"/>
</dbReference>
<keyword evidence="1" id="KW-0235">DNA replication</keyword>
<feature type="transmembrane region" description="Helical" evidence="3">
    <location>
        <begin position="66"/>
        <end position="87"/>
    </location>
</feature>
<feature type="transmembrane region" description="Helical" evidence="3">
    <location>
        <begin position="33"/>
        <end position="60"/>
    </location>
</feature>
<evidence type="ECO:0000313" key="5">
    <source>
        <dbReference type="EMBL" id="SNS36287.1"/>
    </source>
</evidence>
<evidence type="ECO:0000256" key="2">
    <source>
        <dbReference type="SAM" id="Coils"/>
    </source>
</evidence>
<evidence type="ECO:0000256" key="1">
    <source>
        <dbReference type="ARBA" id="ARBA00022705"/>
    </source>
</evidence>
<protein>
    <submittedName>
        <fullName evidence="5">DnaJ domain-containing protein</fullName>
    </submittedName>
</protein>
<keyword evidence="3" id="KW-0472">Membrane</keyword>
<proteinExistence type="predicted"/>
<dbReference type="InterPro" id="IPR036869">
    <property type="entry name" value="J_dom_sf"/>
</dbReference>
<dbReference type="GO" id="GO:0006260">
    <property type="term" value="P:DNA replication"/>
    <property type="evidence" value="ECO:0007669"/>
    <property type="project" value="UniProtKB-KW"/>
</dbReference>
<dbReference type="GO" id="GO:0051082">
    <property type="term" value="F:unfolded protein binding"/>
    <property type="evidence" value="ECO:0007669"/>
    <property type="project" value="TreeGrafter"/>
</dbReference>
<dbReference type="PROSITE" id="PS50076">
    <property type="entry name" value="DNAJ_2"/>
    <property type="match status" value="1"/>
</dbReference>
<dbReference type="CDD" id="cd06257">
    <property type="entry name" value="DnaJ"/>
    <property type="match status" value="1"/>
</dbReference>
<organism evidence="5 6">
    <name type="scientific">Anaerovirgula multivorans</name>
    <dbReference type="NCBI Taxonomy" id="312168"/>
    <lineage>
        <taxon>Bacteria</taxon>
        <taxon>Bacillati</taxon>
        <taxon>Bacillota</taxon>
        <taxon>Clostridia</taxon>
        <taxon>Peptostreptococcales</taxon>
        <taxon>Natronincolaceae</taxon>
        <taxon>Anaerovirgula</taxon>
    </lineage>
</organism>
<evidence type="ECO:0000313" key="6">
    <source>
        <dbReference type="Proteomes" id="UP000198304"/>
    </source>
</evidence>
<accession>A0A239DVD5</accession>
<keyword evidence="2" id="KW-0175">Coiled coil</keyword>
<dbReference type="SUPFAM" id="SSF46565">
    <property type="entry name" value="Chaperone J-domain"/>
    <property type="match status" value="1"/>
</dbReference>
<feature type="domain" description="J" evidence="4">
    <location>
        <begin position="197"/>
        <end position="259"/>
    </location>
</feature>
<keyword evidence="3" id="KW-0812">Transmembrane</keyword>
<dbReference type="Gene3D" id="1.10.287.110">
    <property type="entry name" value="DnaJ domain"/>
    <property type="match status" value="1"/>
</dbReference>
<name>A0A239DVD5_9FIRM</name>
<dbReference type="EMBL" id="FZOJ01000008">
    <property type="protein sequence ID" value="SNS36287.1"/>
    <property type="molecule type" value="Genomic_DNA"/>
</dbReference>
<dbReference type="PANTHER" id="PTHR43096">
    <property type="entry name" value="DNAJ HOMOLOG 1, MITOCHONDRIAL-RELATED"/>
    <property type="match status" value="1"/>
</dbReference>
<dbReference type="OrthoDB" id="9779889at2"/>
<dbReference type="SMART" id="SM00271">
    <property type="entry name" value="DnaJ"/>
    <property type="match status" value="1"/>
</dbReference>
<feature type="coiled-coil region" evidence="2">
    <location>
        <begin position="122"/>
        <end position="150"/>
    </location>
</feature>
<reference evidence="5 6" key="1">
    <citation type="submission" date="2017-06" db="EMBL/GenBank/DDBJ databases">
        <authorList>
            <person name="Kim H.J."/>
            <person name="Triplett B.A."/>
        </authorList>
    </citation>
    <scope>NUCLEOTIDE SEQUENCE [LARGE SCALE GENOMIC DNA]</scope>
    <source>
        <strain evidence="5 6">SCA</strain>
    </source>
</reference>
<evidence type="ECO:0000259" key="4">
    <source>
        <dbReference type="PROSITE" id="PS50076"/>
    </source>
</evidence>
<sequence length="259" mass="30325">MRLIKKALGKILHGIGKIICVIMDSLIQLIENMVLYVGSFFKGCLALASMGGCLFFLIFANLGLKILMHPVGLSVILFLLAFLMLGGKFVSYLKYLKYITTEFLFNTANYLMDEINYQYKAFNEYKAAYKKAEEDRIREQQRRYYEQQREWEERFKQQWYQQNYQRGQGTYGDYGSQGSYGHGFVDPNVEFKNKYERNCDVLGVSYDADRTQIKSAYRKKAKEYHPDLSKVPNATEIFQGITAAYEFLSDDNMQRYKNM</sequence>
<keyword evidence="3" id="KW-1133">Transmembrane helix</keyword>